<evidence type="ECO:0000313" key="2">
    <source>
        <dbReference type="Proteomes" id="UP000287033"/>
    </source>
</evidence>
<keyword evidence="2" id="KW-1185">Reference proteome</keyword>
<comment type="caution">
    <text evidence="1">The sequence shown here is derived from an EMBL/GenBank/DDBJ whole genome shotgun (WGS) entry which is preliminary data.</text>
</comment>
<dbReference type="EMBL" id="BEZZ01253091">
    <property type="protein sequence ID" value="GCC48932.1"/>
    <property type="molecule type" value="Genomic_DNA"/>
</dbReference>
<protein>
    <submittedName>
        <fullName evidence="1">Uncharacterized protein</fullName>
    </submittedName>
</protein>
<organism evidence="1 2">
    <name type="scientific">Chiloscyllium punctatum</name>
    <name type="common">Brownbanded bambooshark</name>
    <name type="synonym">Hemiscyllium punctatum</name>
    <dbReference type="NCBI Taxonomy" id="137246"/>
    <lineage>
        <taxon>Eukaryota</taxon>
        <taxon>Metazoa</taxon>
        <taxon>Chordata</taxon>
        <taxon>Craniata</taxon>
        <taxon>Vertebrata</taxon>
        <taxon>Chondrichthyes</taxon>
        <taxon>Elasmobranchii</taxon>
        <taxon>Galeomorphii</taxon>
        <taxon>Galeoidea</taxon>
        <taxon>Orectolobiformes</taxon>
        <taxon>Hemiscylliidae</taxon>
        <taxon>Chiloscyllium</taxon>
    </lineage>
</organism>
<dbReference type="OrthoDB" id="9904883at2759"/>
<sequence>MDRDGAGDRGQESLAQTVHKLREVFDAVAADSPGFIRVDNFIHLGLQFMDGEE</sequence>
<reference evidence="1 2" key="1">
    <citation type="journal article" date="2018" name="Nat. Ecol. Evol.">
        <title>Shark genomes provide insights into elasmobranch evolution and the origin of vertebrates.</title>
        <authorList>
            <person name="Hara Y"/>
            <person name="Yamaguchi K"/>
            <person name="Onimaru K"/>
            <person name="Kadota M"/>
            <person name="Koyanagi M"/>
            <person name="Keeley SD"/>
            <person name="Tatsumi K"/>
            <person name="Tanaka K"/>
            <person name="Motone F"/>
            <person name="Kageyama Y"/>
            <person name="Nozu R"/>
            <person name="Adachi N"/>
            <person name="Nishimura O"/>
            <person name="Nakagawa R"/>
            <person name="Tanegashima C"/>
            <person name="Kiyatake I"/>
            <person name="Matsumoto R"/>
            <person name="Murakumo K"/>
            <person name="Nishida K"/>
            <person name="Terakita A"/>
            <person name="Kuratani S"/>
            <person name="Sato K"/>
            <person name="Hyodo S Kuraku.S."/>
        </authorList>
    </citation>
    <scope>NUCLEOTIDE SEQUENCE [LARGE SCALE GENOMIC DNA]</scope>
</reference>
<proteinExistence type="predicted"/>
<feature type="non-terminal residue" evidence="1">
    <location>
        <position position="53"/>
    </location>
</feature>
<accession>A0A401U224</accession>
<dbReference type="AlphaFoldDB" id="A0A401U224"/>
<name>A0A401U224_CHIPU</name>
<dbReference type="Proteomes" id="UP000287033">
    <property type="component" value="Unassembled WGS sequence"/>
</dbReference>
<evidence type="ECO:0000313" key="1">
    <source>
        <dbReference type="EMBL" id="GCC48932.1"/>
    </source>
</evidence>
<gene>
    <name evidence="1" type="ORF">chiPu_0033046</name>
</gene>